<keyword evidence="14" id="KW-1185">Reference proteome</keyword>
<evidence type="ECO:0000256" key="9">
    <source>
        <dbReference type="ARBA" id="ARBA00023136"/>
    </source>
</evidence>
<evidence type="ECO:0000256" key="7">
    <source>
        <dbReference type="ARBA" id="ARBA00023004"/>
    </source>
</evidence>
<organism evidence="13 14">
    <name type="scientific">Paenibacillus gansuensis</name>
    <dbReference type="NCBI Taxonomy" id="306542"/>
    <lineage>
        <taxon>Bacteria</taxon>
        <taxon>Bacillati</taxon>
        <taxon>Bacillota</taxon>
        <taxon>Bacilli</taxon>
        <taxon>Bacillales</taxon>
        <taxon>Paenibacillaceae</taxon>
        <taxon>Paenibacillus</taxon>
    </lineage>
</organism>
<dbReference type="PANTHER" id="PTHR35457">
    <property type="entry name" value="HEME A SYNTHASE"/>
    <property type="match status" value="1"/>
</dbReference>
<protein>
    <submittedName>
        <fullName evidence="13">Heme A synthase</fullName>
    </submittedName>
</protein>
<keyword evidence="3 12" id="KW-0812">Transmembrane</keyword>
<evidence type="ECO:0000313" key="13">
    <source>
        <dbReference type="EMBL" id="MFD2613729.1"/>
    </source>
</evidence>
<evidence type="ECO:0000256" key="12">
    <source>
        <dbReference type="SAM" id="Phobius"/>
    </source>
</evidence>
<accession>A0ABW5PGU3</accession>
<dbReference type="InterPro" id="IPR050450">
    <property type="entry name" value="COX15/CtaA_HemeA_synthase"/>
</dbReference>
<evidence type="ECO:0000256" key="6">
    <source>
        <dbReference type="ARBA" id="ARBA00023002"/>
    </source>
</evidence>
<dbReference type="Pfam" id="PF02628">
    <property type="entry name" value="COX15-CtaA"/>
    <property type="match status" value="3"/>
</dbReference>
<evidence type="ECO:0000256" key="4">
    <source>
        <dbReference type="ARBA" id="ARBA00022723"/>
    </source>
</evidence>
<evidence type="ECO:0000256" key="1">
    <source>
        <dbReference type="ARBA" id="ARBA00004141"/>
    </source>
</evidence>
<keyword evidence="7" id="KW-0408">Iron</keyword>
<comment type="subcellular location">
    <subcellularLocation>
        <location evidence="1">Membrane</location>
        <topology evidence="1">Multi-pass membrane protein</topology>
    </subcellularLocation>
</comment>
<reference evidence="14" key="1">
    <citation type="journal article" date="2019" name="Int. J. Syst. Evol. Microbiol.">
        <title>The Global Catalogue of Microorganisms (GCM) 10K type strain sequencing project: providing services to taxonomists for standard genome sequencing and annotation.</title>
        <authorList>
            <consortium name="The Broad Institute Genomics Platform"/>
            <consortium name="The Broad Institute Genome Sequencing Center for Infectious Disease"/>
            <person name="Wu L."/>
            <person name="Ma J."/>
        </authorList>
    </citation>
    <scope>NUCLEOTIDE SEQUENCE [LARGE SCALE GENOMIC DNA]</scope>
    <source>
        <strain evidence="14">KCTC 3950</strain>
    </source>
</reference>
<keyword evidence="4" id="KW-0479">Metal-binding</keyword>
<evidence type="ECO:0000256" key="2">
    <source>
        <dbReference type="ARBA" id="ARBA00022475"/>
    </source>
</evidence>
<comment type="pathway">
    <text evidence="11">Porphyrin-containing compound metabolism.</text>
</comment>
<keyword evidence="6" id="KW-0560">Oxidoreductase</keyword>
<evidence type="ECO:0000256" key="11">
    <source>
        <dbReference type="ARBA" id="ARBA00023444"/>
    </source>
</evidence>
<feature type="transmembrane region" description="Helical" evidence="12">
    <location>
        <begin position="163"/>
        <end position="184"/>
    </location>
</feature>
<keyword evidence="9 12" id="KW-0472">Membrane</keyword>
<dbReference type="RefSeq" id="WP_377603778.1">
    <property type="nucleotide sequence ID" value="NZ_JBHUME010000008.1"/>
</dbReference>
<evidence type="ECO:0000256" key="8">
    <source>
        <dbReference type="ARBA" id="ARBA00023133"/>
    </source>
</evidence>
<dbReference type="PANTHER" id="PTHR35457:SF1">
    <property type="entry name" value="HEME A SYNTHASE"/>
    <property type="match status" value="1"/>
</dbReference>
<feature type="transmembrane region" description="Helical" evidence="12">
    <location>
        <begin position="63"/>
        <end position="83"/>
    </location>
</feature>
<keyword evidence="8" id="KW-0350">Heme biosynthesis</keyword>
<dbReference type="InterPro" id="IPR003780">
    <property type="entry name" value="COX15/CtaA_fam"/>
</dbReference>
<keyword evidence="10" id="KW-1015">Disulfide bond</keyword>
<comment type="caution">
    <text evidence="13">The sequence shown here is derived from an EMBL/GenBank/DDBJ whole genome shotgun (WGS) entry which is preliminary data.</text>
</comment>
<dbReference type="Proteomes" id="UP001597541">
    <property type="component" value="Unassembled WGS sequence"/>
</dbReference>
<sequence>MNNRGLKWLTTLSCIGMFLVLLAGAVVTNTESGRGCGTDWPLCNGKFVPAYTIESVIEYSHRAVTGLEGILVLACVAAVAFKVRERRDSLYYALGALFFTVLQAALGAMAVIWEPTAAIMALHFGISLLAFACTLLLAISIWQRGNTSSALLTGTKTMVSKGYRSGVWLIAVYTYIVVYIGAYVRHTDSGAGCLGWPLCNGEAVPEFSGAAGIAFMHRIAAALLWIAIASLAATAWRKYKSESTVVLGSMWALALVTAQVFSGALLVTTMGTDLYLFTILLHIMLVSGLFAVISFLCITTFKAARN</sequence>
<feature type="transmembrane region" description="Helical" evidence="12">
    <location>
        <begin position="90"/>
        <end position="113"/>
    </location>
</feature>
<evidence type="ECO:0000256" key="3">
    <source>
        <dbReference type="ARBA" id="ARBA00022692"/>
    </source>
</evidence>
<keyword evidence="5 12" id="KW-1133">Transmembrane helix</keyword>
<evidence type="ECO:0000256" key="5">
    <source>
        <dbReference type="ARBA" id="ARBA00022989"/>
    </source>
</evidence>
<dbReference type="EMBL" id="JBHUME010000008">
    <property type="protein sequence ID" value="MFD2613729.1"/>
    <property type="molecule type" value="Genomic_DNA"/>
</dbReference>
<feature type="transmembrane region" description="Helical" evidence="12">
    <location>
        <begin position="119"/>
        <end position="142"/>
    </location>
</feature>
<proteinExistence type="predicted"/>
<evidence type="ECO:0000313" key="14">
    <source>
        <dbReference type="Proteomes" id="UP001597541"/>
    </source>
</evidence>
<name>A0ABW5PGU3_9BACL</name>
<gene>
    <name evidence="13" type="ORF">ACFSUF_14955</name>
</gene>
<keyword evidence="2" id="KW-1003">Cell membrane</keyword>
<feature type="transmembrane region" description="Helical" evidence="12">
    <location>
        <begin position="245"/>
        <end position="268"/>
    </location>
</feature>
<feature type="transmembrane region" description="Helical" evidence="12">
    <location>
        <begin position="215"/>
        <end position="233"/>
    </location>
</feature>
<evidence type="ECO:0000256" key="10">
    <source>
        <dbReference type="ARBA" id="ARBA00023157"/>
    </source>
</evidence>
<feature type="transmembrane region" description="Helical" evidence="12">
    <location>
        <begin position="274"/>
        <end position="298"/>
    </location>
</feature>